<keyword evidence="1" id="KW-0812">Transmembrane</keyword>
<name>A0A1H3E2I2_9PSEU</name>
<evidence type="ECO:0000313" key="2">
    <source>
        <dbReference type="EMBL" id="SDX72830.1"/>
    </source>
</evidence>
<dbReference type="EMBL" id="FNON01000003">
    <property type="protein sequence ID" value="SDX72830.1"/>
    <property type="molecule type" value="Genomic_DNA"/>
</dbReference>
<feature type="transmembrane region" description="Helical" evidence="1">
    <location>
        <begin position="156"/>
        <end position="179"/>
    </location>
</feature>
<evidence type="ECO:0008006" key="4">
    <source>
        <dbReference type="Google" id="ProtNLM"/>
    </source>
</evidence>
<gene>
    <name evidence="2" type="ORF">SAMN05421504_103629</name>
</gene>
<reference evidence="2 3" key="1">
    <citation type="submission" date="2016-10" db="EMBL/GenBank/DDBJ databases">
        <authorList>
            <person name="de Groot N.N."/>
        </authorList>
    </citation>
    <scope>NUCLEOTIDE SEQUENCE [LARGE SCALE GENOMIC DNA]</scope>
    <source>
        <strain evidence="2 3">CPCC 202699</strain>
    </source>
</reference>
<dbReference type="AlphaFoldDB" id="A0A1H3E2I2"/>
<dbReference type="STRING" id="589385.SAMN05421504_103629"/>
<sequence length="194" mass="21274">MSLTTWERHVLFRAYEELTSGAGRRDTGRAAILFGMDWRMRPATRKWWLYVHIVASVAWIGVEVCILALGVMGDQSAHIVAGRLGDIFYFPASVLTFVSGVVLSLGTKWGLIKHYWVILKLAANIALLLGGNLGVVPAFSRASELAARGEPIGKTAIMLVTAMSAGLMLLLFATQVSVFKPWKKTRWALTPLSS</sequence>
<keyword evidence="1" id="KW-0472">Membrane</keyword>
<dbReference type="Proteomes" id="UP000199515">
    <property type="component" value="Unassembled WGS sequence"/>
</dbReference>
<proteinExistence type="predicted"/>
<organism evidence="2 3">
    <name type="scientific">Amycolatopsis xylanica</name>
    <dbReference type="NCBI Taxonomy" id="589385"/>
    <lineage>
        <taxon>Bacteria</taxon>
        <taxon>Bacillati</taxon>
        <taxon>Actinomycetota</taxon>
        <taxon>Actinomycetes</taxon>
        <taxon>Pseudonocardiales</taxon>
        <taxon>Pseudonocardiaceae</taxon>
        <taxon>Amycolatopsis</taxon>
    </lineage>
</organism>
<accession>A0A1H3E2I2</accession>
<feature type="transmembrane region" description="Helical" evidence="1">
    <location>
        <begin position="117"/>
        <end position="136"/>
    </location>
</feature>
<feature type="transmembrane region" description="Helical" evidence="1">
    <location>
        <begin position="87"/>
        <end position="105"/>
    </location>
</feature>
<keyword evidence="3" id="KW-1185">Reference proteome</keyword>
<protein>
    <recommendedName>
        <fullName evidence="4">DUF2269 family protein</fullName>
    </recommendedName>
</protein>
<evidence type="ECO:0000256" key="1">
    <source>
        <dbReference type="SAM" id="Phobius"/>
    </source>
</evidence>
<feature type="transmembrane region" description="Helical" evidence="1">
    <location>
        <begin position="47"/>
        <end position="72"/>
    </location>
</feature>
<evidence type="ECO:0000313" key="3">
    <source>
        <dbReference type="Proteomes" id="UP000199515"/>
    </source>
</evidence>
<keyword evidence="1" id="KW-1133">Transmembrane helix</keyword>